<dbReference type="EMBL" id="KZ825477">
    <property type="protein sequence ID" value="PYI34319.1"/>
    <property type="molecule type" value="Genomic_DNA"/>
</dbReference>
<gene>
    <name evidence="4" type="ORF">BP00DRAFT_454882</name>
</gene>
<dbReference type="GO" id="GO:0016491">
    <property type="term" value="F:oxidoreductase activity"/>
    <property type="evidence" value="ECO:0007669"/>
    <property type="project" value="UniProtKB-KW"/>
</dbReference>
<dbReference type="AlphaFoldDB" id="A0A2V5ICD1"/>
<dbReference type="Pfam" id="PF08031">
    <property type="entry name" value="BBE"/>
    <property type="match status" value="1"/>
</dbReference>
<dbReference type="Proteomes" id="UP000248817">
    <property type="component" value="Unassembled WGS sequence"/>
</dbReference>
<organism evidence="4 5">
    <name type="scientific">Aspergillus indologenus CBS 114.80</name>
    <dbReference type="NCBI Taxonomy" id="1450541"/>
    <lineage>
        <taxon>Eukaryota</taxon>
        <taxon>Fungi</taxon>
        <taxon>Dikarya</taxon>
        <taxon>Ascomycota</taxon>
        <taxon>Pezizomycotina</taxon>
        <taxon>Eurotiomycetes</taxon>
        <taxon>Eurotiomycetidae</taxon>
        <taxon>Eurotiales</taxon>
        <taxon>Aspergillaceae</taxon>
        <taxon>Aspergillus</taxon>
        <taxon>Aspergillus subgen. Circumdati</taxon>
    </lineage>
</organism>
<sequence>MPAQLVYGLAADQVLEWEVITADGQLQTASPSQHEDLYWALSGGGGGTFAVVLSMTVRVYAEAPAASAMLSFTSAPTSKGTATSKAANQTRFWSVVRTFLLDTLPLLDAGGTALWMALPGVFTGGPLMFVAGPITFPGATKPELEAHLASTLRTLQDYGMAYESAIAEFPNYHASVADTAVDVVEFHVGGRLLSRQSLETQPDRFLQAVQSILNQNAVVSGYNLNVSRHNPVHPNSANPAWRNAAVSVVLGIPFSYTDPHQNLANHKLMTEVLVPELEALGLPGERTGAYLNEADFNTPHWQEAFYGASYARLRAIKEKYDPNQVFYGRTAVGSEAWVERMDGRLCRAA</sequence>
<dbReference type="Gene3D" id="3.40.462.20">
    <property type="match status" value="1"/>
</dbReference>
<evidence type="ECO:0000313" key="5">
    <source>
        <dbReference type="Proteomes" id="UP000248817"/>
    </source>
</evidence>
<protein>
    <recommendedName>
        <fullName evidence="3">Berberine/berberine-like domain-containing protein</fullName>
    </recommendedName>
</protein>
<comment type="similarity">
    <text evidence="1">Belongs to the oxygen-dependent FAD-linked oxidoreductase family.</text>
</comment>
<dbReference type="PANTHER" id="PTHR13878">
    <property type="entry name" value="GULONOLACTONE OXIDASE"/>
    <property type="match status" value="1"/>
</dbReference>
<reference evidence="4 5" key="1">
    <citation type="submission" date="2018-02" db="EMBL/GenBank/DDBJ databases">
        <title>The genomes of Aspergillus section Nigri reveals drivers in fungal speciation.</title>
        <authorList>
            <consortium name="DOE Joint Genome Institute"/>
            <person name="Vesth T.C."/>
            <person name="Nybo J."/>
            <person name="Theobald S."/>
            <person name="Brandl J."/>
            <person name="Frisvad J.C."/>
            <person name="Nielsen K.F."/>
            <person name="Lyhne E.K."/>
            <person name="Kogle M.E."/>
            <person name="Kuo A."/>
            <person name="Riley R."/>
            <person name="Clum A."/>
            <person name="Nolan M."/>
            <person name="Lipzen A."/>
            <person name="Salamov A."/>
            <person name="Henrissat B."/>
            <person name="Wiebenga A."/>
            <person name="De vries R.P."/>
            <person name="Grigoriev I.V."/>
            <person name="Mortensen U.H."/>
            <person name="Andersen M.R."/>
            <person name="Baker S.E."/>
        </authorList>
    </citation>
    <scope>NUCLEOTIDE SEQUENCE [LARGE SCALE GENOMIC DNA]</scope>
    <source>
        <strain evidence="4 5">CBS 114.80</strain>
    </source>
</reference>
<proteinExistence type="inferred from homology"/>
<dbReference type="InterPro" id="IPR016169">
    <property type="entry name" value="FAD-bd_PCMH_sub2"/>
</dbReference>
<accession>A0A2V5ICD1</accession>
<feature type="domain" description="Berberine/berberine-like" evidence="3">
    <location>
        <begin position="289"/>
        <end position="330"/>
    </location>
</feature>
<evidence type="ECO:0000313" key="4">
    <source>
        <dbReference type="EMBL" id="PYI34319.1"/>
    </source>
</evidence>
<dbReference type="SUPFAM" id="SSF56176">
    <property type="entry name" value="FAD-binding/transporter-associated domain-like"/>
    <property type="match status" value="1"/>
</dbReference>
<keyword evidence="5" id="KW-1185">Reference proteome</keyword>
<evidence type="ECO:0000259" key="3">
    <source>
        <dbReference type="Pfam" id="PF08031"/>
    </source>
</evidence>
<evidence type="ECO:0000256" key="2">
    <source>
        <dbReference type="ARBA" id="ARBA00023002"/>
    </source>
</evidence>
<dbReference type="GO" id="GO:0050660">
    <property type="term" value="F:flavin adenine dinucleotide binding"/>
    <property type="evidence" value="ECO:0007669"/>
    <property type="project" value="InterPro"/>
</dbReference>
<name>A0A2V5ICD1_9EURO</name>
<dbReference type="Gene3D" id="3.30.465.10">
    <property type="match status" value="1"/>
</dbReference>
<keyword evidence="2" id="KW-0560">Oxidoreductase</keyword>
<dbReference type="InterPro" id="IPR012951">
    <property type="entry name" value="BBE"/>
</dbReference>
<dbReference type="InterPro" id="IPR050432">
    <property type="entry name" value="FAD-linked_Oxidoreductases_BP"/>
</dbReference>
<dbReference type="PANTHER" id="PTHR13878:SF91">
    <property type="entry name" value="FAD BINDING DOMAIN PROTEIN (AFU_ORTHOLOGUE AFUA_6G12070)-RELATED"/>
    <property type="match status" value="1"/>
</dbReference>
<dbReference type="InterPro" id="IPR036318">
    <property type="entry name" value="FAD-bd_PCMH-like_sf"/>
</dbReference>
<evidence type="ECO:0000256" key="1">
    <source>
        <dbReference type="ARBA" id="ARBA00005466"/>
    </source>
</evidence>